<dbReference type="GO" id="GO:0005737">
    <property type="term" value="C:cytoplasm"/>
    <property type="evidence" value="ECO:0000318"/>
    <property type="project" value="GO_Central"/>
</dbReference>
<dbReference type="InterPro" id="IPR001611">
    <property type="entry name" value="Leu-rich_rpt"/>
</dbReference>
<dbReference type="Gramene" id="EFJ37775">
    <property type="protein sequence ID" value="EFJ37775"/>
    <property type="gene ID" value="SELMODRAFT_402359"/>
</dbReference>
<dbReference type="Pfam" id="PF13516">
    <property type="entry name" value="LRR_6"/>
    <property type="match status" value="3"/>
</dbReference>
<dbReference type="PANTHER" id="PTHR13318:SF105">
    <property type="entry name" value="F-BOX_LRR-REPEAT PROTEIN 3"/>
    <property type="match status" value="1"/>
</dbReference>
<evidence type="ECO:0000313" key="2">
    <source>
        <dbReference type="Proteomes" id="UP000001514"/>
    </source>
</evidence>
<dbReference type="PANTHER" id="PTHR13318">
    <property type="entry name" value="PARTNER OF PAIRED, ISOFORM B-RELATED"/>
    <property type="match status" value="1"/>
</dbReference>
<dbReference type="AlphaFoldDB" id="D8QQD8"/>
<reference evidence="1 2" key="1">
    <citation type="journal article" date="2011" name="Science">
        <title>The Selaginella genome identifies genetic changes associated with the evolution of vascular plants.</title>
        <authorList>
            <person name="Banks J.A."/>
            <person name="Nishiyama T."/>
            <person name="Hasebe M."/>
            <person name="Bowman J.L."/>
            <person name="Gribskov M."/>
            <person name="dePamphilis C."/>
            <person name="Albert V.A."/>
            <person name="Aono N."/>
            <person name="Aoyama T."/>
            <person name="Ambrose B.A."/>
            <person name="Ashton N.W."/>
            <person name="Axtell M.J."/>
            <person name="Barker E."/>
            <person name="Barker M.S."/>
            <person name="Bennetzen J.L."/>
            <person name="Bonawitz N.D."/>
            <person name="Chapple C."/>
            <person name="Cheng C."/>
            <person name="Correa L.G."/>
            <person name="Dacre M."/>
            <person name="DeBarry J."/>
            <person name="Dreyer I."/>
            <person name="Elias M."/>
            <person name="Engstrom E.M."/>
            <person name="Estelle M."/>
            <person name="Feng L."/>
            <person name="Finet C."/>
            <person name="Floyd S.K."/>
            <person name="Frommer W.B."/>
            <person name="Fujita T."/>
            <person name="Gramzow L."/>
            <person name="Gutensohn M."/>
            <person name="Harholt J."/>
            <person name="Hattori M."/>
            <person name="Heyl A."/>
            <person name="Hirai T."/>
            <person name="Hiwatashi Y."/>
            <person name="Ishikawa M."/>
            <person name="Iwata M."/>
            <person name="Karol K.G."/>
            <person name="Koehler B."/>
            <person name="Kolukisaoglu U."/>
            <person name="Kubo M."/>
            <person name="Kurata T."/>
            <person name="Lalonde S."/>
            <person name="Li K."/>
            <person name="Li Y."/>
            <person name="Litt A."/>
            <person name="Lyons E."/>
            <person name="Manning G."/>
            <person name="Maruyama T."/>
            <person name="Michael T.P."/>
            <person name="Mikami K."/>
            <person name="Miyazaki S."/>
            <person name="Morinaga S."/>
            <person name="Murata T."/>
            <person name="Mueller-Roeber B."/>
            <person name="Nelson D.R."/>
            <person name="Obara M."/>
            <person name="Oguri Y."/>
            <person name="Olmstead R.G."/>
            <person name="Onodera N."/>
            <person name="Petersen B.L."/>
            <person name="Pils B."/>
            <person name="Prigge M."/>
            <person name="Rensing S.A."/>
            <person name="Riano-Pachon D.M."/>
            <person name="Roberts A.W."/>
            <person name="Sato Y."/>
            <person name="Scheller H.V."/>
            <person name="Schulz B."/>
            <person name="Schulz C."/>
            <person name="Shakirov E.V."/>
            <person name="Shibagaki N."/>
            <person name="Shinohara N."/>
            <person name="Shippen D.E."/>
            <person name="Soerensen I."/>
            <person name="Sotooka R."/>
            <person name="Sugimoto N."/>
            <person name="Sugita M."/>
            <person name="Sumikawa N."/>
            <person name="Tanurdzic M."/>
            <person name="Theissen G."/>
            <person name="Ulvskov P."/>
            <person name="Wakazuki S."/>
            <person name="Weng J.K."/>
            <person name="Willats W.W."/>
            <person name="Wipf D."/>
            <person name="Wolf P.G."/>
            <person name="Yang L."/>
            <person name="Zimmer A.D."/>
            <person name="Zhu Q."/>
            <person name="Mitros T."/>
            <person name="Hellsten U."/>
            <person name="Loque D."/>
            <person name="Otillar R."/>
            <person name="Salamov A."/>
            <person name="Schmutz J."/>
            <person name="Shapiro H."/>
            <person name="Lindquist E."/>
            <person name="Lucas S."/>
            <person name="Rokhsar D."/>
            <person name="Grigoriev I.V."/>
        </authorList>
    </citation>
    <scope>NUCLEOTIDE SEQUENCE [LARGE SCALE GENOMIC DNA]</scope>
</reference>
<evidence type="ECO:0000313" key="1">
    <source>
        <dbReference type="EMBL" id="EFJ37775.1"/>
    </source>
</evidence>
<name>D8QQD8_SELML</name>
<dbReference type="eggNOG" id="KOG1947">
    <property type="taxonomic scope" value="Eukaryota"/>
</dbReference>
<dbReference type="Proteomes" id="UP000001514">
    <property type="component" value="Unassembled WGS sequence"/>
</dbReference>
<accession>D8QQD8</accession>
<sequence length="362" mass="39470">MYESLGCGMHPIRRSATFDAGLGCLVAGCKKLQVVVLNGCVGILDAGLCFLASNSKEPTTIDASYTEVSIERSLMTASSNLPSLRVLNLAACSNVGDAGFSYKYIIAETDSGMASILHGCKNPWKLDLTCCLHLTEITACNIASCLEELDVTDCNIDDADMRVFLKTLKLGFCKVSDNGTEHVGRNCSNLIKLDLYRSGNVGDAGVASIAAGCRKLRILILSYCPNITDASIVFNSQLSYLQQLCKRVGLEKKLPEFKNLLNLSYCRISNAGLVMLGNLRCLQNVKLVQIGNVSVEVLAASLLSCVYFKKACHGLENSGQYGSSPKSFVESFHVRSKTRERFVRKWPWSLNPHDQSLHPSFP</sequence>
<dbReference type="HOGENOM" id="CLU_765915_0_0_1"/>
<dbReference type="Gene3D" id="3.80.10.10">
    <property type="entry name" value="Ribonuclease Inhibitor"/>
    <property type="match status" value="2"/>
</dbReference>
<gene>
    <name evidence="1" type="ORF">SELMODRAFT_402359</name>
</gene>
<dbReference type="SUPFAM" id="SSF52047">
    <property type="entry name" value="RNI-like"/>
    <property type="match status" value="1"/>
</dbReference>
<dbReference type="InParanoid" id="D8QQD8"/>
<proteinExistence type="predicted"/>
<dbReference type="KEGG" id="smo:SELMODRAFT_402359"/>
<protein>
    <submittedName>
        <fullName evidence="1">Uncharacterized protein</fullName>
    </submittedName>
</protein>
<keyword evidence="2" id="KW-1185">Reference proteome</keyword>
<dbReference type="EMBL" id="GL377565">
    <property type="protein sequence ID" value="EFJ37775.1"/>
    <property type="molecule type" value="Genomic_DNA"/>
</dbReference>
<dbReference type="InterPro" id="IPR006553">
    <property type="entry name" value="Leu-rich_rpt_Cys-con_subtyp"/>
</dbReference>
<organism evidence="2">
    <name type="scientific">Selaginella moellendorffii</name>
    <name type="common">Spikemoss</name>
    <dbReference type="NCBI Taxonomy" id="88036"/>
    <lineage>
        <taxon>Eukaryota</taxon>
        <taxon>Viridiplantae</taxon>
        <taxon>Streptophyta</taxon>
        <taxon>Embryophyta</taxon>
        <taxon>Tracheophyta</taxon>
        <taxon>Lycopodiopsida</taxon>
        <taxon>Selaginellales</taxon>
        <taxon>Selaginellaceae</taxon>
        <taxon>Selaginella</taxon>
    </lineage>
</organism>
<dbReference type="InterPro" id="IPR032675">
    <property type="entry name" value="LRR_dom_sf"/>
</dbReference>
<dbReference type="SMART" id="SM00367">
    <property type="entry name" value="LRR_CC"/>
    <property type="match status" value="7"/>
</dbReference>